<name>A0A1F5NVH9_9BACT</name>
<dbReference type="Proteomes" id="UP000178892">
    <property type="component" value="Unassembled WGS sequence"/>
</dbReference>
<dbReference type="InterPro" id="IPR011059">
    <property type="entry name" value="Metal-dep_hydrolase_composite"/>
</dbReference>
<evidence type="ECO:0000313" key="3">
    <source>
        <dbReference type="Proteomes" id="UP000178892"/>
    </source>
</evidence>
<proteinExistence type="predicted"/>
<dbReference type="Gene3D" id="3.20.20.140">
    <property type="entry name" value="Metal-dependent hydrolases"/>
    <property type="match status" value="1"/>
</dbReference>
<dbReference type="GO" id="GO:0005829">
    <property type="term" value="C:cytosol"/>
    <property type="evidence" value="ECO:0007669"/>
    <property type="project" value="TreeGrafter"/>
</dbReference>
<evidence type="ECO:0000259" key="1">
    <source>
        <dbReference type="Pfam" id="PF07969"/>
    </source>
</evidence>
<dbReference type="PANTHER" id="PTHR11647">
    <property type="entry name" value="HYDRANTOINASE/DIHYDROPYRIMIDINASE FAMILY MEMBER"/>
    <property type="match status" value="1"/>
</dbReference>
<protein>
    <recommendedName>
        <fullName evidence="1">Amidohydrolase 3 domain-containing protein</fullName>
    </recommendedName>
</protein>
<dbReference type="InterPro" id="IPR050378">
    <property type="entry name" value="Metallo-dep_Hydrolases_sf"/>
</dbReference>
<dbReference type="SUPFAM" id="SSF51556">
    <property type="entry name" value="Metallo-dependent hydrolases"/>
    <property type="match status" value="1"/>
</dbReference>
<dbReference type="PANTHER" id="PTHR11647:SF1">
    <property type="entry name" value="COLLAPSIN RESPONSE MEDIATOR PROTEIN"/>
    <property type="match status" value="1"/>
</dbReference>
<dbReference type="GO" id="GO:0016812">
    <property type="term" value="F:hydrolase activity, acting on carbon-nitrogen (but not peptide) bonds, in cyclic amides"/>
    <property type="evidence" value="ECO:0007669"/>
    <property type="project" value="TreeGrafter"/>
</dbReference>
<gene>
    <name evidence="2" type="ORF">A2720_02345</name>
</gene>
<dbReference type="SUPFAM" id="SSF51338">
    <property type="entry name" value="Composite domain of metallo-dependent hydrolases"/>
    <property type="match status" value="1"/>
</dbReference>
<accession>A0A1F5NVH9</accession>
<evidence type="ECO:0000313" key="2">
    <source>
        <dbReference type="EMBL" id="OGE81360.1"/>
    </source>
</evidence>
<reference evidence="2 3" key="1">
    <citation type="journal article" date="2016" name="Nat. Commun.">
        <title>Thousands of microbial genomes shed light on interconnected biogeochemical processes in an aquifer system.</title>
        <authorList>
            <person name="Anantharaman K."/>
            <person name="Brown C.T."/>
            <person name="Hug L.A."/>
            <person name="Sharon I."/>
            <person name="Castelle C.J."/>
            <person name="Probst A.J."/>
            <person name="Thomas B.C."/>
            <person name="Singh A."/>
            <person name="Wilkins M.J."/>
            <person name="Karaoz U."/>
            <person name="Brodie E.L."/>
            <person name="Williams K.H."/>
            <person name="Hubbard S.S."/>
            <person name="Banfield J.F."/>
        </authorList>
    </citation>
    <scope>NUCLEOTIDE SEQUENCE [LARGE SCALE GENOMIC DNA]</scope>
</reference>
<dbReference type="Gene3D" id="3.30.1490.130">
    <property type="entry name" value="D-aminoacylase. Domain 3"/>
    <property type="match status" value="1"/>
</dbReference>
<dbReference type="InterPro" id="IPR023100">
    <property type="entry name" value="D-aminoacylase_insert_dom_sf"/>
</dbReference>
<comment type="caution">
    <text evidence="2">The sequence shown here is derived from an EMBL/GenBank/DDBJ whole genome shotgun (WGS) entry which is preliminary data.</text>
</comment>
<dbReference type="Gene3D" id="2.30.40.10">
    <property type="entry name" value="Urease, subunit C, domain 1"/>
    <property type="match status" value="1"/>
</dbReference>
<dbReference type="GO" id="GO:0016811">
    <property type="term" value="F:hydrolase activity, acting on carbon-nitrogen (but not peptide) bonds, in linear amides"/>
    <property type="evidence" value="ECO:0007669"/>
    <property type="project" value="InterPro"/>
</dbReference>
<organism evidence="2 3">
    <name type="scientific">Candidatus Doudnabacteria bacterium RIFCSPHIGHO2_01_FULL_46_24</name>
    <dbReference type="NCBI Taxonomy" id="1817825"/>
    <lineage>
        <taxon>Bacteria</taxon>
        <taxon>Candidatus Doudnaibacteriota</taxon>
    </lineage>
</organism>
<dbReference type="InterPro" id="IPR013108">
    <property type="entry name" value="Amidohydro_3"/>
</dbReference>
<dbReference type="InterPro" id="IPR032466">
    <property type="entry name" value="Metal_Hydrolase"/>
</dbReference>
<feature type="domain" description="Amidohydrolase 3" evidence="1">
    <location>
        <begin position="428"/>
        <end position="503"/>
    </location>
</feature>
<dbReference type="STRING" id="1817825.A2720_02345"/>
<sequence length="519" mass="57292">MYDILIKNGTVIDGTGNVGRKLDVGVEKDRIVEVAAKIPEAKGRVVIDAKDKFVTPGFIDIQNHSDSYFTLFDQPQQSSLLAQGITSIVVGNCGSSLAPLASLESIKTIQKWHDLAGVNINWVTFGEFVQCLSQKNLGVNVLSLVGHATVRRGLLKDSVRPAQMEEMRVMKKLVDKSLDEGAVGLSMGLIYAHEVNSSEEELKLLVSSLKPRRKFLSIHLRSEASHILEAVDEAIDLATASDVALKISHLKVRGQKNWHLFDHVLNKLEIAYHQGLKISFDVYPYDSSWSVLYTYLPKWAYEAGRAEILRHSSAAADRRKILDYLKSSGQNYGQIVIATAENNPGFVGKTLAQIASNQGVSVEEAMLNTITACRAQVVVFDHNLSDEQVELLVFSPLSIIASDGAGYEKESQNLVHPRCFGAMPKFLRMVREKKTVSWEMAIKKLTMEPAGLLNLKDRGKIAKNTMADIVVFDPVTVTDLVDYEHPYKFPLGIETVLINGKIAFADNKPAGLFGKMIGI</sequence>
<dbReference type="Pfam" id="PF07969">
    <property type="entry name" value="Amidohydro_3"/>
    <property type="match status" value="1"/>
</dbReference>
<dbReference type="EMBL" id="MFEL01000008">
    <property type="protein sequence ID" value="OGE81360.1"/>
    <property type="molecule type" value="Genomic_DNA"/>
</dbReference>
<dbReference type="AlphaFoldDB" id="A0A1F5NVH9"/>